<comment type="similarity">
    <text evidence="2">Belongs to the NRDE2 family.</text>
</comment>
<dbReference type="InterPro" id="IPR013633">
    <property type="entry name" value="NRDE-2"/>
</dbReference>
<evidence type="ECO:0000313" key="7">
    <source>
        <dbReference type="Proteomes" id="UP000009131"/>
    </source>
</evidence>
<feature type="compositionally biased region" description="Polar residues" evidence="5">
    <location>
        <begin position="178"/>
        <end position="204"/>
    </location>
</feature>
<dbReference type="GO" id="GO:1902369">
    <property type="term" value="P:negative regulation of RNA catabolic process"/>
    <property type="evidence" value="ECO:0007669"/>
    <property type="project" value="TreeGrafter"/>
</dbReference>
<protein>
    <recommendedName>
        <fullName evidence="8">Suppressor of forked domain-containing protein</fullName>
    </recommendedName>
</protein>
<evidence type="ECO:0000256" key="1">
    <source>
        <dbReference type="ARBA" id="ARBA00004123"/>
    </source>
</evidence>
<dbReference type="GO" id="GO:0006396">
    <property type="term" value="P:RNA processing"/>
    <property type="evidence" value="ECO:0007669"/>
    <property type="project" value="InterPro"/>
</dbReference>
<dbReference type="HOGENOM" id="CLU_007550_1_0_1"/>
<dbReference type="PANTHER" id="PTHR13471:SF0">
    <property type="entry name" value="NUCLEAR EXOSOME REGULATOR NRDE2"/>
    <property type="match status" value="1"/>
</dbReference>
<dbReference type="InterPro" id="IPR003107">
    <property type="entry name" value="HAT"/>
</dbReference>
<evidence type="ECO:0008006" key="8">
    <source>
        <dbReference type="Google" id="ProtNLM"/>
    </source>
</evidence>
<feature type="compositionally biased region" description="Acidic residues" evidence="5">
    <location>
        <begin position="215"/>
        <end position="228"/>
    </location>
</feature>
<dbReference type="SMART" id="SM00386">
    <property type="entry name" value="HAT"/>
    <property type="match status" value="4"/>
</dbReference>
<feature type="region of interest" description="Disordered" evidence="5">
    <location>
        <begin position="1"/>
        <end position="74"/>
    </location>
</feature>
<dbReference type="eggNOG" id="KOG1972">
    <property type="taxonomic scope" value="Eukaryota"/>
</dbReference>
<dbReference type="InParanoid" id="G7E4Z1"/>
<dbReference type="FunCoup" id="G7E4Z1">
    <property type="interactions" value="238"/>
</dbReference>
<dbReference type="Gene3D" id="1.25.40.10">
    <property type="entry name" value="Tetratricopeptide repeat domain"/>
    <property type="match status" value="2"/>
</dbReference>
<feature type="compositionally biased region" description="Low complexity" evidence="5">
    <location>
        <begin position="1"/>
        <end position="12"/>
    </location>
</feature>
<dbReference type="PANTHER" id="PTHR13471">
    <property type="entry name" value="TETRATRICOPEPTIDE-LIKE HELICAL"/>
    <property type="match status" value="1"/>
</dbReference>
<keyword evidence="4" id="KW-0539">Nucleus</keyword>
<feature type="region of interest" description="Disordered" evidence="5">
    <location>
        <begin position="1057"/>
        <end position="1083"/>
    </location>
</feature>
<keyword evidence="7" id="KW-1185">Reference proteome</keyword>
<dbReference type="GO" id="GO:0031048">
    <property type="term" value="P:regulatory ncRNA-mediated heterochromatin formation"/>
    <property type="evidence" value="ECO:0007669"/>
    <property type="project" value="TreeGrafter"/>
</dbReference>
<dbReference type="Proteomes" id="UP000009131">
    <property type="component" value="Unassembled WGS sequence"/>
</dbReference>
<gene>
    <name evidence="6" type="primary">Mo04581</name>
    <name evidence="6" type="ORF">E5Q_04581</name>
</gene>
<dbReference type="Pfam" id="PF08424">
    <property type="entry name" value="NRDE-2"/>
    <property type="match status" value="1"/>
</dbReference>
<sequence length="1083" mass="122407">MAAPPSFSSFPSLQESPRAGSTRRSEHQDDPSGFDARRSKHHHHPKDDSTSSRSRKRARHDDSASRSHKKSEDATATFIKAALKSAPRPFVQESPATYWHHVQGDRDNLVYGKPNKPPQYSRHRSRYVLGLPRRYRISYQWKSIGQTVCIIEHKKPKAARYTSIEQQARLRKVPTKRLTASHTRQSEQADFVALSSSKRSQAEPTTRIIERIDAEPSDSESEPDAAFDDTQEVALQEDEEAISSYFARRSREFNAALREDPSNVELWLEYASYQTEVALLNSESSLQSGRSRRLTAKESLAVEEIRLAILDKAHSHQSNQSDVRLLLARLECFSRVVPDTGSVLNEWQKALDLNANSIELWSAYLRYRTGESKSFELAKVLDLYLEVLQLLKRRIQLYSINSPEREDLEVSAIRILLKACLVMRAAGFAERAFAILQAQIELNFFSPDDAVSEDELFARFETFWDSEAPRIGESSAQGWCKSDLSASAEHVAHKQLLSYQHDLIERWQHDELTSAQSSILPSRSETELHDEASDPFRVVLFADISNFLSVYACVDSKLHLRYAVLDFMELAYPAPDTSTLWNEPDEFGSARHMARSFWPEYAEPTTEQLLAGTRASTVNSAFDCRLKALPVTPDTVFCSSTWFSVTDALDTRTPYATVAVNMLWALAETGRDPFFKLLALAFQSQLDHKRAVKMAKHLLKKESSALMLWDGYARMQLGRGKIDEARQVFASAIQIGANLSEASKVDLPLLFRSWAEMESESGNVDFALSIAVASVTPNAELPNVNRPCSPPSAIHLLRTRQQLTRILSESCLSGASASLLRHRTSIYATLCLLEYHVKGYSSMLRTVQKPLEDLIEHNSTRAEHEELLMINAKFAYRASKEAAFRPRQVSEQLESGLAHFPSNAVLLALYHHIEARSKLRMNFARTIDNVVLASGKTTVSSYLFAIWAEMRFNAFTFNKAIVRELFERAVDDPRTSTSADLWRLFIDFEIRYGSLPIAKRVYWRAIAACPWSKELHLQAFGHPLRGAMTAQELLAIHSSMLERGIRLTHDFPGLDAIEEEPSGDEQDEPISVGGGKHQSLMPY</sequence>
<accession>G7E4Z1</accession>
<evidence type="ECO:0000256" key="3">
    <source>
        <dbReference type="ARBA" id="ARBA00022737"/>
    </source>
</evidence>
<name>G7E4Z1_MIXOS</name>
<reference evidence="6 7" key="1">
    <citation type="journal article" date="2011" name="J. Gen. Appl. Microbiol.">
        <title>Draft genome sequencing of the enigmatic basidiomycete Mixia osmundae.</title>
        <authorList>
            <person name="Nishida H."/>
            <person name="Nagatsuka Y."/>
            <person name="Sugiyama J."/>
        </authorList>
    </citation>
    <scope>NUCLEOTIDE SEQUENCE [LARGE SCALE GENOMIC DNA]</scope>
    <source>
        <strain evidence="7">CBS 9802 / IAM 14324 / JCM 22182 / KY 12970</strain>
    </source>
</reference>
<reference evidence="6 7" key="2">
    <citation type="journal article" date="2012" name="Open Biol.">
        <title>Characteristics of nucleosomes and linker DNA regions on the genome of the basidiomycete Mixia osmundae revealed by mono- and dinucleosome mapping.</title>
        <authorList>
            <person name="Nishida H."/>
            <person name="Kondo S."/>
            <person name="Matsumoto T."/>
            <person name="Suzuki Y."/>
            <person name="Yoshikawa H."/>
            <person name="Taylor T.D."/>
            <person name="Sugiyama J."/>
        </authorList>
    </citation>
    <scope>NUCLEOTIDE SEQUENCE [LARGE SCALE GENOMIC DNA]</scope>
    <source>
        <strain evidence="7">CBS 9802 / IAM 14324 / JCM 22182 / KY 12970</strain>
    </source>
</reference>
<evidence type="ECO:0000256" key="4">
    <source>
        <dbReference type="ARBA" id="ARBA00023242"/>
    </source>
</evidence>
<feature type="compositionally biased region" description="Basic and acidic residues" evidence="5">
    <location>
        <begin position="59"/>
        <end position="73"/>
    </location>
</feature>
<dbReference type="OrthoDB" id="297219at2759"/>
<comment type="caution">
    <text evidence="6">The sequence shown here is derived from an EMBL/GenBank/DDBJ whole genome shotgun (WGS) entry which is preliminary data.</text>
</comment>
<dbReference type="GO" id="GO:0071013">
    <property type="term" value="C:catalytic step 2 spliceosome"/>
    <property type="evidence" value="ECO:0007669"/>
    <property type="project" value="TreeGrafter"/>
</dbReference>
<dbReference type="STRING" id="764103.G7E4Z1"/>
<evidence type="ECO:0000256" key="2">
    <source>
        <dbReference type="ARBA" id="ARBA00009265"/>
    </source>
</evidence>
<feature type="region of interest" description="Disordered" evidence="5">
    <location>
        <begin position="172"/>
        <end position="228"/>
    </location>
</feature>
<dbReference type="InterPro" id="IPR011990">
    <property type="entry name" value="TPR-like_helical_dom_sf"/>
</dbReference>
<keyword evidence="3" id="KW-0677">Repeat</keyword>
<feature type="compositionally biased region" description="Acidic residues" evidence="5">
    <location>
        <begin position="1057"/>
        <end position="1068"/>
    </location>
</feature>
<evidence type="ECO:0000313" key="6">
    <source>
        <dbReference type="EMBL" id="GAA97901.1"/>
    </source>
</evidence>
<comment type="subcellular location">
    <subcellularLocation>
        <location evidence="1">Nucleus</location>
    </subcellularLocation>
</comment>
<dbReference type="AlphaFoldDB" id="G7E4Z1"/>
<organism evidence="6 7">
    <name type="scientific">Mixia osmundae (strain CBS 9802 / IAM 14324 / JCM 22182 / KY 12970)</name>
    <dbReference type="NCBI Taxonomy" id="764103"/>
    <lineage>
        <taxon>Eukaryota</taxon>
        <taxon>Fungi</taxon>
        <taxon>Dikarya</taxon>
        <taxon>Basidiomycota</taxon>
        <taxon>Pucciniomycotina</taxon>
        <taxon>Mixiomycetes</taxon>
        <taxon>Mixiales</taxon>
        <taxon>Mixiaceae</taxon>
        <taxon>Mixia</taxon>
    </lineage>
</organism>
<proteinExistence type="inferred from homology"/>
<dbReference type="SUPFAM" id="SSF48452">
    <property type="entry name" value="TPR-like"/>
    <property type="match status" value="2"/>
</dbReference>
<evidence type="ECO:0000256" key="5">
    <source>
        <dbReference type="SAM" id="MobiDB-lite"/>
    </source>
</evidence>
<dbReference type="EMBL" id="BABT02000146">
    <property type="protein sequence ID" value="GAA97901.1"/>
    <property type="molecule type" value="Genomic_DNA"/>
</dbReference>